<dbReference type="PANTHER" id="PTHR30349:SF41">
    <property type="entry name" value="INTEGRASE_RECOMBINASE PROTEIN MJ0367-RELATED"/>
    <property type="match status" value="1"/>
</dbReference>
<proteinExistence type="inferred from homology"/>
<keyword evidence="8" id="KW-1185">Reference proteome</keyword>
<dbReference type="InterPro" id="IPR013762">
    <property type="entry name" value="Integrase-like_cat_sf"/>
</dbReference>
<evidence type="ECO:0000256" key="3">
    <source>
        <dbReference type="ARBA" id="ARBA00023172"/>
    </source>
</evidence>
<evidence type="ECO:0000256" key="4">
    <source>
        <dbReference type="PROSITE-ProRule" id="PRU01248"/>
    </source>
</evidence>
<evidence type="ECO:0000313" key="7">
    <source>
        <dbReference type="EMBL" id="AZS14661.1"/>
    </source>
</evidence>
<dbReference type="GO" id="GO:0015074">
    <property type="term" value="P:DNA integration"/>
    <property type="evidence" value="ECO:0007669"/>
    <property type="project" value="InterPro"/>
</dbReference>
<name>A0A3S9UWQ4_9BACL</name>
<keyword evidence="2 4" id="KW-0238">DNA-binding</keyword>
<dbReference type="PROSITE" id="PS51900">
    <property type="entry name" value="CB"/>
    <property type="match status" value="1"/>
</dbReference>
<evidence type="ECO:0000256" key="1">
    <source>
        <dbReference type="ARBA" id="ARBA00008857"/>
    </source>
</evidence>
<organism evidence="7 8">
    <name type="scientific">Paenibacillus lutimineralis</name>
    <dbReference type="NCBI Taxonomy" id="2707005"/>
    <lineage>
        <taxon>Bacteria</taxon>
        <taxon>Bacillati</taxon>
        <taxon>Bacillota</taxon>
        <taxon>Bacilli</taxon>
        <taxon>Bacillales</taxon>
        <taxon>Paenibacillaceae</taxon>
        <taxon>Paenibacillus</taxon>
    </lineage>
</organism>
<accession>A0A3S9UWQ4</accession>
<evidence type="ECO:0000256" key="2">
    <source>
        <dbReference type="ARBA" id="ARBA00023125"/>
    </source>
</evidence>
<dbReference type="Gene3D" id="1.10.443.10">
    <property type="entry name" value="Intergrase catalytic core"/>
    <property type="match status" value="1"/>
</dbReference>
<dbReference type="Proteomes" id="UP000270678">
    <property type="component" value="Chromosome"/>
</dbReference>
<dbReference type="GO" id="GO:0006310">
    <property type="term" value="P:DNA recombination"/>
    <property type="evidence" value="ECO:0007669"/>
    <property type="project" value="UniProtKB-KW"/>
</dbReference>
<dbReference type="InterPro" id="IPR050090">
    <property type="entry name" value="Tyrosine_recombinase_XerCD"/>
</dbReference>
<feature type="domain" description="Core-binding (CB)" evidence="6">
    <location>
        <begin position="206"/>
        <end position="306"/>
    </location>
</feature>
<dbReference type="Pfam" id="PF00589">
    <property type="entry name" value="Phage_integrase"/>
    <property type="match status" value="1"/>
</dbReference>
<dbReference type="PROSITE" id="PS51898">
    <property type="entry name" value="TYR_RECOMBINASE"/>
    <property type="match status" value="1"/>
</dbReference>
<reference evidence="8" key="1">
    <citation type="submission" date="2018-12" db="EMBL/GenBank/DDBJ databases">
        <title>Complete genome sequence of Paenibacillus sp. MBLB1234.</title>
        <authorList>
            <person name="Nam Y.-D."/>
            <person name="Kang J."/>
            <person name="Chung W.-H."/>
            <person name="Park Y.S."/>
        </authorList>
    </citation>
    <scope>NUCLEOTIDE SEQUENCE [LARGE SCALE GENOMIC DNA]</scope>
    <source>
        <strain evidence="8">MBLB1234</strain>
    </source>
</reference>
<evidence type="ECO:0000259" key="6">
    <source>
        <dbReference type="PROSITE" id="PS51900"/>
    </source>
</evidence>
<evidence type="ECO:0000313" key="8">
    <source>
        <dbReference type="Proteomes" id="UP000270678"/>
    </source>
</evidence>
<dbReference type="PANTHER" id="PTHR30349">
    <property type="entry name" value="PHAGE INTEGRASE-RELATED"/>
    <property type="match status" value="1"/>
</dbReference>
<comment type="similarity">
    <text evidence="1">Belongs to the 'phage' integrase family.</text>
</comment>
<evidence type="ECO:0000259" key="5">
    <source>
        <dbReference type="PROSITE" id="PS51898"/>
    </source>
</evidence>
<protein>
    <submittedName>
        <fullName evidence="7">Recombinase XerD</fullName>
    </submittedName>
</protein>
<sequence>MVSIAINNSNSTTFDASIINEAITGYFAEDRWSALNCPLLKDKWMGSKDKWLVFETFRSESLKSEVKYYFYSNLVHNSLSPKTLWRSYSTILITLGKFLNIYYPNLKSLIELPLEEFIGQLRVYMISIGKPVEKKRYLTESNSRWQSSGTSESMGLTAARSIYNYLYSVFNVKPETELDRWDVRKLGLDFNITSGTHHINFNLIPSNFKEFTKSYFKLRLIDHGDLSWASAVYHMIILRTFLAFINTNYPHWCDLKNLSRADILRYIEYLRIQPMGGNSAKAGQKPTEKYIYRTLSATHSFLQYIQTIGFDEAPDKLVNTLILLSEDVPRQKRRNEEAIQYIPDYVWEQVVENISSMASDTIPIILVLEATGFRICDVLQLRQNCLLEQEDGFWIEGRQRKTKHINHKVPVSKEIADIIKSQITFTNEALPFEQNKQNYLFPVLTGRRRGIPPLNSTITRRLNDMAFKCGITDINGNIYWFKSHSFRHRYGVNLVNNGMNIYHIQKLMAHACPEITLHYAKLHDKSLRDAWENARNSTAIKLDDNGFIVSSNIESAASENGLELEWIRHNLDSVRLDHGYCIKVPSQQCDYLETTLDPPCIKNKCRSFHVDQTFIDYYQKQISIMQTDINTYNNTGRYRSIEIIKPRLEKFQKILERLLNNQPLLGMNKSSREYVANERSSGK</sequence>
<dbReference type="SUPFAM" id="SSF56349">
    <property type="entry name" value="DNA breaking-rejoining enzymes"/>
    <property type="match status" value="1"/>
</dbReference>
<keyword evidence="3" id="KW-0233">DNA recombination</keyword>
<dbReference type="OrthoDB" id="568347at2"/>
<dbReference type="AlphaFoldDB" id="A0A3S9UWQ4"/>
<dbReference type="InterPro" id="IPR011010">
    <property type="entry name" value="DNA_brk_join_enz"/>
</dbReference>
<dbReference type="InterPro" id="IPR002104">
    <property type="entry name" value="Integrase_catalytic"/>
</dbReference>
<dbReference type="InterPro" id="IPR044068">
    <property type="entry name" value="CB"/>
</dbReference>
<dbReference type="EMBL" id="CP034346">
    <property type="protein sequence ID" value="AZS14661.1"/>
    <property type="molecule type" value="Genomic_DNA"/>
</dbReference>
<dbReference type="KEGG" id="plut:EI981_09470"/>
<dbReference type="GO" id="GO:0003677">
    <property type="term" value="F:DNA binding"/>
    <property type="evidence" value="ECO:0007669"/>
    <property type="project" value="UniProtKB-UniRule"/>
</dbReference>
<feature type="domain" description="Tyr recombinase" evidence="5">
    <location>
        <begin position="341"/>
        <end position="532"/>
    </location>
</feature>
<gene>
    <name evidence="7" type="ORF">EI981_09470</name>
</gene>
<dbReference type="RefSeq" id="WP_126997526.1">
    <property type="nucleotide sequence ID" value="NZ_CP034346.1"/>
</dbReference>